<sequence>MTDTPPSQPNDPRAGGQQPSGQQGYGQPGHGQPGYGQQPYGGQQQVPPMRPEDEKLWATLIHLGGILFWFVPSLVGYLVLKDRGPFIREHTRVALNFQITMAIVLVASGLLSVIVIGAITGFAAGVVVVIFSIIAAVAANRGEYYKYPLSFEFIKA</sequence>
<keyword evidence="4 6" id="KW-0472">Membrane</keyword>
<evidence type="ECO:0000256" key="2">
    <source>
        <dbReference type="ARBA" id="ARBA00022692"/>
    </source>
</evidence>
<feature type="compositionally biased region" description="Low complexity" evidence="5">
    <location>
        <begin position="35"/>
        <end position="47"/>
    </location>
</feature>
<reference evidence="7 9" key="1">
    <citation type="submission" date="2019-07" db="EMBL/GenBank/DDBJ databases">
        <title>Whole genome shotgun sequence of Frigoribacterium faeni NBRC 103066.</title>
        <authorList>
            <person name="Hosoyama A."/>
            <person name="Uohara A."/>
            <person name="Ohji S."/>
            <person name="Ichikawa N."/>
        </authorList>
    </citation>
    <scope>NUCLEOTIDE SEQUENCE [LARGE SCALE GENOMIC DNA]</scope>
    <source>
        <strain evidence="7 9">NBRC 103066</strain>
    </source>
</reference>
<accession>A0A7W3JH50</accession>
<evidence type="ECO:0000256" key="3">
    <source>
        <dbReference type="ARBA" id="ARBA00022989"/>
    </source>
</evidence>
<feature type="transmembrane region" description="Helical" evidence="6">
    <location>
        <begin position="92"/>
        <end position="116"/>
    </location>
</feature>
<evidence type="ECO:0008006" key="11">
    <source>
        <dbReference type="Google" id="ProtNLM"/>
    </source>
</evidence>
<dbReference type="InterPro" id="IPR019109">
    <property type="entry name" value="MamF_MmsF"/>
</dbReference>
<keyword evidence="2 6" id="KW-0812">Transmembrane</keyword>
<feature type="transmembrane region" description="Helical" evidence="6">
    <location>
        <begin position="122"/>
        <end position="139"/>
    </location>
</feature>
<keyword evidence="9" id="KW-1185">Reference proteome</keyword>
<comment type="caution">
    <text evidence="8">The sequence shown here is derived from an EMBL/GenBank/DDBJ whole genome shotgun (WGS) entry which is preliminary data.</text>
</comment>
<evidence type="ECO:0000256" key="5">
    <source>
        <dbReference type="SAM" id="MobiDB-lite"/>
    </source>
</evidence>
<evidence type="ECO:0000256" key="1">
    <source>
        <dbReference type="ARBA" id="ARBA00004141"/>
    </source>
</evidence>
<evidence type="ECO:0000313" key="9">
    <source>
        <dbReference type="Proteomes" id="UP000321154"/>
    </source>
</evidence>
<protein>
    <recommendedName>
        <fullName evidence="11">DUF4870 domain-containing protein</fullName>
    </recommendedName>
</protein>
<dbReference type="RefSeq" id="WP_307725040.1">
    <property type="nucleotide sequence ID" value="NZ_BAAAHR010000002.1"/>
</dbReference>
<reference evidence="8 10" key="2">
    <citation type="submission" date="2020-07" db="EMBL/GenBank/DDBJ databases">
        <title>Sequencing the genomes of 1000 actinobacteria strains.</title>
        <authorList>
            <person name="Klenk H.-P."/>
        </authorList>
    </citation>
    <scope>NUCLEOTIDE SEQUENCE [LARGE SCALE GENOMIC DNA]</scope>
    <source>
        <strain evidence="8 10">DSM 10309</strain>
    </source>
</reference>
<dbReference type="AlphaFoldDB" id="A0A7W3JH50"/>
<dbReference type="EMBL" id="BJUV01000004">
    <property type="protein sequence ID" value="GEK82290.1"/>
    <property type="molecule type" value="Genomic_DNA"/>
</dbReference>
<keyword evidence="3 6" id="KW-1133">Transmembrane helix</keyword>
<organism evidence="8 10">
    <name type="scientific">Frigoribacterium faeni</name>
    <dbReference type="NCBI Taxonomy" id="145483"/>
    <lineage>
        <taxon>Bacteria</taxon>
        <taxon>Bacillati</taxon>
        <taxon>Actinomycetota</taxon>
        <taxon>Actinomycetes</taxon>
        <taxon>Micrococcales</taxon>
        <taxon>Microbacteriaceae</taxon>
        <taxon>Frigoribacterium</taxon>
    </lineage>
</organism>
<feature type="region of interest" description="Disordered" evidence="5">
    <location>
        <begin position="1"/>
        <end position="48"/>
    </location>
</feature>
<dbReference type="Proteomes" id="UP000522688">
    <property type="component" value="Unassembled WGS sequence"/>
</dbReference>
<evidence type="ECO:0000313" key="10">
    <source>
        <dbReference type="Proteomes" id="UP000522688"/>
    </source>
</evidence>
<evidence type="ECO:0000256" key="6">
    <source>
        <dbReference type="SAM" id="Phobius"/>
    </source>
</evidence>
<feature type="transmembrane region" description="Helical" evidence="6">
    <location>
        <begin position="56"/>
        <end position="80"/>
    </location>
</feature>
<comment type="subcellular location">
    <subcellularLocation>
        <location evidence="1">Membrane</location>
        <topology evidence="1">Multi-pass membrane protein</topology>
    </subcellularLocation>
</comment>
<gene>
    <name evidence="8" type="ORF">FB463_000919</name>
    <name evidence="7" type="ORF">FFA01_05990</name>
</gene>
<dbReference type="EMBL" id="JACGWW010000001">
    <property type="protein sequence ID" value="MBA8812695.1"/>
    <property type="molecule type" value="Genomic_DNA"/>
</dbReference>
<evidence type="ECO:0000256" key="4">
    <source>
        <dbReference type="ARBA" id="ARBA00023136"/>
    </source>
</evidence>
<feature type="compositionally biased region" description="Gly residues" evidence="5">
    <location>
        <begin position="23"/>
        <end position="34"/>
    </location>
</feature>
<evidence type="ECO:0000313" key="8">
    <source>
        <dbReference type="EMBL" id="MBA8812695.1"/>
    </source>
</evidence>
<evidence type="ECO:0000313" key="7">
    <source>
        <dbReference type="EMBL" id="GEK82290.1"/>
    </source>
</evidence>
<proteinExistence type="predicted"/>
<dbReference type="Pfam" id="PF09685">
    <property type="entry name" value="MamF_MmsF"/>
    <property type="match status" value="1"/>
</dbReference>
<dbReference type="Proteomes" id="UP000321154">
    <property type="component" value="Unassembled WGS sequence"/>
</dbReference>
<name>A0A7W3JH50_9MICO</name>